<reference evidence="4 5" key="1">
    <citation type="submission" date="2016-10" db="EMBL/GenBank/DDBJ databases">
        <authorList>
            <person name="de Groot N.N."/>
        </authorList>
    </citation>
    <scope>NUCLEOTIDE SEQUENCE [LARGE SCALE GENOMIC DNA]</scope>
    <source>
        <strain evidence="4 5">CGMCC 1.8925</strain>
    </source>
</reference>
<name>A0A1G5GCY5_9RHOB</name>
<dbReference type="GO" id="GO:0016747">
    <property type="term" value="F:acyltransferase activity, transferring groups other than amino-acyl groups"/>
    <property type="evidence" value="ECO:0007669"/>
    <property type="project" value="InterPro"/>
</dbReference>
<organism evidence="4 5">
    <name type="scientific">Paracoccus tibetensis</name>
    <dbReference type="NCBI Taxonomy" id="336292"/>
    <lineage>
        <taxon>Bacteria</taxon>
        <taxon>Pseudomonadati</taxon>
        <taxon>Pseudomonadota</taxon>
        <taxon>Alphaproteobacteria</taxon>
        <taxon>Rhodobacterales</taxon>
        <taxon>Paracoccaceae</taxon>
        <taxon>Paracoccus</taxon>
    </lineage>
</organism>
<evidence type="ECO:0000256" key="1">
    <source>
        <dbReference type="ARBA" id="ARBA00022679"/>
    </source>
</evidence>
<evidence type="ECO:0000259" key="3">
    <source>
        <dbReference type="PROSITE" id="PS51186"/>
    </source>
</evidence>
<dbReference type="STRING" id="336292.SAMN05660710_01706"/>
<dbReference type="SUPFAM" id="SSF55729">
    <property type="entry name" value="Acyl-CoA N-acyltransferases (Nat)"/>
    <property type="match status" value="1"/>
</dbReference>
<dbReference type="Pfam" id="PF13673">
    <property type="entry name" value="Acetyltransf_10"/>
    <property type="match status" value="1"/>
</dbReference>
<dbReference type="EMBL" id="FMVT01000005">
    <property type="protein sequence ID" value="SCY49211.1"/>
    <property type="molecule type" value="Genomic_DNA"/>
</dbReference>
<evidence type="ECO:0000313" key="4">
    <source>
        <dbReference type="EMBL" id="SCY49211.1"/>
    </source>
</evidence>
<gene>
    <name evidence="4" type="ORF">SAMN05660710_01706</name>
</gene>
<dbReference type="OrthoDB" id="9796171at2"/>
<dbReference type="PANTHER" id="PTHR43877">
    <property type="entry name" value="AMINOALKYLPHOSPHONATE N-ACETYLTRANSFERASE-RELATED-RELATED"/>
    <property type="match status" value="1"/>
</dbReference>
<proteinExistence type="predicted"/>
<dbReference type="RefSeq" id="WP_090742481.1">
    <property type="nucleotide sequence ID" value="NZ_FMVT01000005.1"/>
</dbReference>
<feature type="domain" description="N-acetyltransferase" evidence="3">
    <location>
        <begin position="1"/>
        <end position="140"/>
    </location>
</feature>
<keyword evidence="2" id="KW-0012">Acyltransferase</keyword>
<dbReference type="Gene3D" id="3.40.630.30">
    <property type="match status" value="1"/>
</dbReference>
<keyword evidence="1" id="KW-0808">Transferase</keyword>
<sequence>MSLVIEETQDLAACHALRRTVFIEEQGVPEAEELDDQDGGAIHLLARLDGRPVGSARLILKGETGKIGRVCVLKDQRGTGLGAALMRAALDALRARPGISHATLGSQVHAIAFYEKLGFVAEGPIYDDAGIPHRDMRRAL</sequence>
<dbReference type="AlphaFoldDB" id="A0A1G5GCY5"/>
<accession>A0A1G5GCY5</accession>
<dbReference type="InterPro" id="IPR050832">
    <property type="entry name" value="Bact_Acetyltransf"/>
</dbReference>
<evidence type="ECO:0000256" key="2">
    <source>
        <dbReference type="ARBA" id="ARBA00023315"/>
    </source>
</evidence>
<dbReference type="PROSITE" id="PS51186">
    <property type="entry name" value="GNAT"/>
    <property type="match status" value="1"/>
</dbReference>
<protein>
    <submittedName>
        <fullName evidence="4">ElaA protein</fullName>
    </submittedName>
</protein>
<dbReference type="CDD" id="cd04301">
    <property type="entry name" value="NAT_SF"/>
    <property type="match status" value="1"/>
</dbReference>
<dbReference type="InterPro" id="IPR016181">
    <property type="entry name" value="Acyl_CoA_acyltransferase"/>
</dbReference>
<keyword evidence="5" id="KW-1185">Reference proteome</keyword>
<evidence type="ECO:0000313" key="5">
    <source>
        <dbReference type="Proteomes" id="UP000199502"/>
    </source>
</evidence>
<dbReference type="Proteomes" id="UP000199502">
    <property type="component" value="Unassembled WGS sequence"/>
</dbReference>
<dbReference type="InterPro" id="IPR000182">
    <property type="entry name" value="GNAT_dom"/>
</dbReference>